<dbReference type="GO" id="GO:0005886">
    <property type="term" value="C:plasma membrane"/>
    <property type="evidence" value="ECO:0007669"/>
    <property type="project" value="UniProtKB-SubCell"/>
</dbReference>
<keyword evidence="6 8" id="KW-0472">Membrane</keyword>
<feature type="region of interest" description="Disordered" evidence="7">
    <location>
        <begin position="1"/>
        <end position="34"/>
    </location>
</feature>
<feature type="transmembrane region" description="Helical" evidence="8">
    <location>
        <begin position="364"/>
        <end position="382"/>
    </location>
</feature>
<evidence type="ECO:0000256" key="1">
    <source>
        <dbReference type="ARBA" id="ARBA00004651"/>
    </source>
</evidence>
<evidence type="ECO:0000256" key="5">
    <source>
        <dbReference type="ARBA" id="ARBA00022989"/>
    </source>
</evidence>
<evidence type="ECO:0000259" key="9">
    <source>
        <dbReference type="Pfam" id="PF12051"/>
    </source>
</evidence>
<evidence type="ECO:0000256" key="3">
    <source>
        <dbReference type="ARBA" id="ARBA00022475"/>
    </source>
</evidence>
<evidence type="ECO:0000313" key="10">
    <source>
        <dbReference type="EMBL" id="QDP78205.1"/>
    </source>
</evidence>
<evidence type="ECO:0000256" key="7">
    <source>
        <dbReference type="SAM" id="MobiDB-lite"/>
    </source>
</evidence>
<dbReference type="Gene3D" id="3.40.1710.10">
    <property type="entry name" value="abc type-2 transporter like domain"/>
    <property type="match status" value="1"/>
</dbReference>
<dbReference type="KEGG" id="nod:FOH10_05075"/>
<feature type="compositionally biased region" description="Low complexity" evidence="7">
    <location>
        <begin position="20"/>
        <end position="33"/>
    </location>
</feature>
<evidence type="ECO:0000256" key="2">
    <source>
        <dbReference type="ARBA" id="ARBA00007783"/>
    </source>
</evidence>
<feature type="transmembrane region" description="Helical" evidence="8">
    <location>
        <begin position="336"/>
        <end position="358"/>
    </location>
</feature>
<keyword evidence="5 8" id="KW-1133">Transmembrane helix</keyword>
<dbReference type="Pfam" id="PF12051">
    <property type="entry name" value="DUF3533"/>
    <property type="match status" value="1"/>
</dbReference>
<comment type="similarity">
    <text evidence="2">Belongs to the ABC-2 integral membrane protein family.</text>
</comment>
<dbReference type="AlphaFoldDB" id="A0A516NH40"/>
<organism evidence="10 11">
    <name type="scientific">Nocardia otitidiscaviarum</name>
    <dbReference type="NCBI Taxonomy" id="1823"/>
    <lineage>
        <taxon>Bacteria</taxon>
        <taxon>Bacillati</taxon>
        <taxon>Actinomycetota</taxon>
        <taxon>Actinomycetes</taxon>
        <taxon>Mycobacteriales</taxon>
        <taxon>Nocardiaceae</taxon>
        <taxon>Nocardia</taxon>
    </lineage>
</organism>
<keyword evidence="3" id="KW-1003">Cell membrane</keyword>
<accession>A0A516NH40</accession>
<feature type="transmembrane region" description="Helical" evidence="8">
    <location>
        <begin position="250"/>
        <end position="272"/>
    </location>
</feature>
<dbReference type="GeneID" id="80331764"/>
<evidence type="ECO:0000256" key="4">
    <source>
        <dbReference type="ARBA" id="ARBA00022692"/>
    </source>
</evidence>
<sequence>MTNQSAPEAKSGAHVDETNAPQDQPAAATAPAPGRHLSPRGWAFPIAVVSLLAALLGTMYLGYTADPEKNLHDFPVALVNQDVGDTLDGQPVNFGDQITAAMVEKVPADKIDLRLLGINEARRQLQHGQVYGAIIIPGDFTKRMAILGAAAVVPGEVERPIITVNTNPRAGTYAASIMQRVTDRAMREVNATVGTQLTERVEAQLRPPPGSETAAAALTGAARLQLAEPINIDIAPYRPLPEGTGQGLSAFFYTLILLFAGFSGAMIIHSLVDSSLGYAPAEYGPYYRNSPPAPISRWRTLLLKWGVAVVTAPIVSAIFLGIATLLDMPVDHPLTLFLYGTLAVVAVAVTGLSVLAAFGTPGLVVNMVLFVVLGLPSSSGSIPIEATPRYIADLAAFEPMHQIYLAVRAILFFDGHLEAGLSQGIWMTVLGLGIGLLFGAVATHTYDLRGLSRLGVPHRTVAES</sequence>
<feature type="transmembrane region" description="Helical" evidence="8">
    <location>
        <begin position="302"/>
        <end position="324"/>
    </location>
</feature>
<feature type="domain" description="DUF3533" evidence="9">
    <location>
        <begin position="54"/>
        <end position="425"/>
    </location>
</feature>
<name>A0A516NH40_9NOCA</name>
<feature type="transmembrane region" description="Helical" evidence="8">
    <location>
        <begin position="425"/>
        <end position="443"/>
    </location>
</feature>
<dbReference type="PANTHER" id="PTHR43077">
    <property type="entry name" value="TRANSPORT PERMEASE YVFS-RELATED"/>
    <property type="match status" value="1"/>
</dbReference>
<dbReference type="InterPro" id="IPR022703">
    <property type="entry name" value="DUF3533"/>
</dbReference>
<dbReference type="EMBL" id="CP041695">
    <property type="protein sequence ID" value="QDP78205.1"/>
    <property type="molecule type" value="Genomic_DNA"/>
</dbReference>
<dbReference type="RefSeq" id="WP_143979822.1">
    <property type="nucleotide sequence ID" value="NZ_CP041695.1"/>
</dbReference>
<dbReference type="PANTHER" id="PTHR43077:SF8">
    <property type="entry name" value="DOXORUBICIN RESISTANCE ABC TRANSPORTER PERMEASE PROTEIN DRRB"/>
    <property type="match status" value="1"/>
</dbReference>
<evidence type="ECO:0000313" key="11">
    <source>
        <dbReference type="Proteomes" id="UP000317039"/>
    </source>
</evidence>
<proteinExistence type="inferred from homology"/>
<evidence type="ECO:0000256" key="6">
    <source>
        <dbReference type="ARBA" id="ARBA00023136"/>
    </source>
</evidence>
<gene>
    <name evidence="10" type="ORF">FOH10_05075</name>
</gene>
<comment type="subcellular location">
    <subcellularLocation>
        <location evidence="1">Cell membrane</location>
        <topology evidence="1">Multi-pass membrane protein</topology>
    </subcellularLocation>
</comment>
<evidence type="ECO:0000256" key="8">
    <source>
        <dbReference type="SAM" id="Phobius"/>
    </source>
</evidence>
<keyword evidence="4 8" id="KW-0812">Transmembrane</keyword>
<feature type="transmembrane region" description="Helical" evidence="8">
    <location>
        <begin position="42"/>
        <end position="63"/>
    </location>
</feature>
<dbReference type="Proteomes" id="UP000317039">
    <property type="component" value="Chromosome"/>
</dbReference>
<dbReference type="InterPro" id="IPR051328">
    <property type="entry name" value="T7SS_ABC-Transporter"/>
</dbReference>
<protein>
    <submittedName>
        <fullName evidence="10">DUF3533 domain-containing protein</fullName>
    </submittedName>
</protein>
<reference evidence="10 11" key="1">
    <citation type="submission" date="2019-07" db="EMBL/GenBank/DDBJ databases">
        <title>Complete Genome Sequence and Methylome Analysis of Nocardia otitidis-caviarum NEB252.</title>
        <authorList>
            <person name="Fomenkov A."/>
            <person name="Anton B.P."/>
            <person name="Vincze T."/>
            <person name="Roberts R.J."/>
        </authorList>
    </citation>
    <scope>NUCLEOTIDE SEQUENCE [LARGE SCALE GENOMIC DNA]</scope>
    <source>
        <strain evidence="10 11">NEB252</strain>
    </source>
</reference>